<organism evidence="1 2">
    <name type="scientific">Halteria grandinella</name>
    <dbReference type="NCBI Taxonomy" id="5974"/>
    <lineage>
        <taxon>Eukaryota</taxon>
        <taxon>Sar</taxon>
        <taxon>Alveolata</taxon>
        <taxon>Ciliophora</taxon>
        <taxon>Intramacronucleata</taxon>
        <taxon>Spirotrichea</taxon>
        <taxon>Stichotrichia</taxon>
        <taxon>Sporadotrichida</taxon>
        <taxon>Halteriidae</taxon>
        <taxon>Halteria</taxon>
    </lineage>
</organism>
<keyword evidence="2" id="KW-1185">Reference proteome</keyword>
<name>A0A8J8SYS3_HALGN</name>
<protein>
    <submittedName>
        <fullName evidence="1">Uncharacterized protein</fullName>
    </submittedName>
</protein>
<reference evidence="1" key="1">
    <citation type="submission" date="2019-06" db="EMBL/GenBank/DDBJ databases">
        <authorList>
            <person name="Zheng W."/>
        </authorList>
    </citation>
    <scope>NUCLEOTIDE SEQUENCE</scope>
    <source>
        <strain evidence="1">QDHG01</strain>
    </source>
</reference>
<dbReference type="EMBL" id="RRYP01014736">
    <property type="protein sequence ID" value="TNV75829.1"/>
    <property type="molecule type" value="Genomic_DNA"/>
</dbReference>
<dbReference type="Proteomes" id="UP000785679">
    <property type="component" value="Unassembled WGS sequence"/>
</dbReference>
<evidence type="ECO:0000313" key="2">
    <source>
        <dbReference type="Proteomes" id="UP000785679"/>
    </source>
</evidence>
<evidence type="ECO:0000313" key="1">
    <source>
        <dbReference type="EMBL" id="TNV75829.1"/>
    </source>
</evidence>
<dbReference type="AlphaFoldDB" id="A0A8J8SYS3"/>
<sequence length="115" mass="13383">MNNLKIPAGFWYAVLDSSLAYMRRWSVLQKAHSFFLKRLSVIKFLFPEALTQLPTLRTISIQTFPDTASTFYSFNLICSWRCLADEFSELFNCCCHAHFVLSVRQVFECLQLVSL</sequence>
<accession>A0A8J8SYS3</accession>
<comment type="caution">
    <text evidence="1">The sequence shown here is derived from an EMBL/GenBank/DDBJ whole genome shotgun (WGS) entry which is preliminary data.</text>
</comment>
<proteinExistence type="predicted"/>
<gene>
    <name evidence="1" type="ORF">FGO68_gene4821</name>
</gene>